<keyword evidence="4" id="KW-1015">Disulfide bond</keyword>
<reference evidence="9 10" key="1">
    <citation type="submission" date="2016-11" db="EMBL/GenBank/DDBJ databases">
        <authorList>
            <person name="Varghese N."/>
            <person name="Submissions S."/>
        </authorList>
    </citation>
    <scope>NUCLEOTIDE SEQUENCE [LARGE SCALE GENOMIC DNA]</scope>
    <source>
        <strain evidence="9 10">VTM4R57</strain>
    </source>
</reference>
<name>A0ABD7MA34_MICLU</name>
<dbReference type="InterPro" id="IPR005746">
    <property type="entry name" value="Thioredoxin"/>
</dbReference>
<dbReference type="AlphaFoldDB" id="A0ABD7MA34"/>
<dbReference type="PRINTS" id="PR00421">
    <property type="entry name" value="THIOREDOXIN"/>
</dbReference>
<dbReference type="InterPro" id="IPR013766">
    <property type="entry name" value="Thioredoxin_domain"/>
</dbReference>
<sequence>MIAGVNASAPLTKGPTVATKDLTLEEFGSTVAENDTVLVDFWAGWCGPCRQFAPVFEAASEKHEDVVFAKVDTEDQQQLAAMAGITSIPTLMAFRGGVLVFSQAGALPGTALEQLLDQVKGLDIAEVRRLAEEQQGQQGDAEPGQDEAVQSTAAHLDDVNGR</sequence>
<dbReference type="Pfam" id="PF00085">
    <property type="entry name" value="Thioredoxin"/>
    <property type="match status" value="1"/>
</dbReference>
<evidence type="ECO:0000256" key="3">
    <source>
        <dbReference type="ARBA" id="ARBA00022982"/>
    </source>
</evidence>
<evidence type="ECO:0000259" key="8">
    <source>
        <dbReference type="PROSITE" id="PS51352"/>
    </source>
</evidence>
<evidence type="ECO:0000256" key="4">
    <source>
        <dbReference type="ARBA" id="ARBA00023157"/>
    </source>
</evidence>
<evidence type="ECO:0000256" key="7">
    <source>
        <dbReference type="SAM" id="MobiDB-lite"/>
    </source>
</evidence>
<evidence type="ECO:0000313" key="10">
    <source>
        <dbReference type="Proteomes" id="UP000184253"/>
    </source>
</evidence>
<dbReference type="InterPro" id="IPR017937">
    <property type="entry name" value="Thioredoxin_CS"/>
</dbReference>
<dbReference type="PROSITE" id="PS51352">
    <property type="entry name" value="THIOREDOXIN_2"/>
    <property type="match status" value="1"/>
</dbReference>
<comment type="caution">
    <text evidence="9">The sequence shown here is derived from an EMBL/GenBank/DDBJ whole genome shotgun (WGS) entry which is preliminary data.</text>
</comment>
<dbReference type="Gene3D" id="3.40.30.10">
    <property type="entry name" value="Glutaredoxin"/>
    <property type="match status" value="1"/>
</dbReference>
<keyword evidence="3" id="KW-0249">Electron transport</keyword>
<dbReference type="PROSITE" id="PS00194">
    <property type="entry name" value="THIOREDOXIN_1"/>
    <property type="match status" value="1"/>
</dbReference>
<dbReference type="PANTHER" id="PTHR45663:SF40">
    <property type="entry name" value="THIOREDOXIN 2"/>
    <property type="match status" value="1"/>
</dbReference>
<dbReference type="EMBL" id="FRCE01000013">
    <property type="protein sequence ID" value="SHL82078.1"/>
    <property type="molecule type" value="Genomic_DNA"/>
</dbReference>
<dbReference type="NCBIfam" id="TIGR01068">
    <property type="entry name" value="thioredoxin"/>
    <property type="match status" value="1"/>
</dbReference>
<proteinExistence type="inferred from homology"/>
<dbReference type="InterPro" id="IPR036249">
    <property type="entry name" value="Thioredoxin-like_sf"/>
</dbReference>
<gene>
    <name evidence="9" type="ORF">SAMN04487849_11313</name>
</gene>
<dbReference type="SUPFAM" id="SSF52833">
    <property type="entry name" value="Thioredoxin-like"/>
    <property type="match status" value="1"/>
</dbReference>
<evidence type="ECO:0000256" key="6">
    <source>
        <dbReference type="NCBIfam" id="TIGR01068"/>
    </source>
</evidence>
<keyword evidence="5" id="KW-0676">Redox-active center</keyword>
<evidence type="ECO:0000256" key="5">
    <source>
        <dbReference type="ARBA" id="ARBA00023284"/>
    </source>
</evidence>
<dbReference type="Proteomes" id="UP000184253">
    <property type="component" value="Unassembled WGS sequence"/>
</dbReference>
<dbReference type="PANTHER" id="PTHR45663">
    <property type="entry name" value="GEO12009P1"/>
    <property type="match status" value="1"/>
</dbReference>
<protein>
    <recommendedName>
        <fullName evidence="6">Thioredoxin</fullName>
    </recommendedName>
</protein>
<comment type="similarity">
    <text evidence="1">Belongs to the thioredoxin family.</text>
</comment>
<feature type="compositionally biased region" description="Low complexity" evidence="7">
    <location>
        <begin position="133"/>
        <end position="142"/>
    </location>
</feature>
<evidence type="ECO:0000313" key="9">
    <source>
        <dbReference type="EMBL" id="SHL82078.1"/>
    </source>
</evidence>
<feature type="region of interest" description="Disordered" evidence="7">
    <location>
        <begin position="132"/>
        <end position="162"/>
    </location>
</feature>
<evidence type="ECO:0000256" key="1">
    <source>
        <dbReference type="ARBA" id="ARBA00008987"/>
    </source>
</evidence>
<feature type="domain" description="Thioredoxin" evidence="8">
    <location>
        <begin position="3"/>
        <end position="121"/>
    </location>
</feature>
<accession>A0ABD7MA34</accession>
<dbReference type="CDD" id="cd02947">
    <property type="entry name" value="TRX_family"/>
    <property type="match status" value="1"/>
</dbReference>
<dbReference type="GO" id="GO:0015035">
    <property type="term" value="F:protein-disulfide reductase activity"/>
    <property type="evidence" value="ECO:0007669"/>
    <property type="project" value="UniProtKB-UniRule"/>
</dbReference>
<keyword evidence="2" id="KW-0813">Transport</keyword>
<evidence type="ECO:0000256" key="2">
    <source>
        <dbReference type="ARBA" id="ARBA00022448"/>
    </source>
</evidence>
<organism evidence="9 10">
    <name type="scientific">Micrococcus luteus</name>
    <name type="common">Micrococcus lysodeikticus</name>
    <dbReference type="NCBI Taxonomy" id="1270"/>
    <lineage>
        <taxon>Bacteria</taxon>
        <taxon>Bacillati</taxon>
        <taxon>Actinomycetota</taxon>
        <taxon>Actinomycetes</taxon>
        <taxon>Micrococcales</taxon>
        <taxon>Micrococcaceae</taxon>
        <taxon>Micrococcus</taxon>
    </lineage>
</organism>